<dbReference type="Gene3D" id="3.60.40.10">
    <property type="entry name" value="PPM-type phosphatase domain"/>
    <property type="match status" value="1"/>
</dbReference>
<name>A0A7W5UFA8_9BACT</name>
<dbReference type="GO" id="GO:0008889">
    <property type="term" value="F:glycerophosphodiester phosphodiesterase activity"/>
    <property type="evidence" value="ECO:0007669"/>
    <property type="project" value="UniProtKB-EC"/>
</dbReference>
<reference evidence="1 2" key="1">
    <citation type="submission" date="2020-08" db="EMBL/GenBank/DDBJ databases">
        <title>Genomic Encyclopedia of Type Strains, Phase IV (KMG-IV): sequencing the most valuable type-strain genomes for metagenomic binning, comparative biology and taxonomic classification.</title>
        <authorList>
            <person name="Goeker M."/>
        </authorList>
    </citation>
    <scope>NUCLEOTIDE SEQUENCE [LARGE SCALE GENOMIC DNA]</scope>
    <source>
        <strain evidence="1 2">DSM 22548</strain>
    </source>
</reference>
<proteinExistence type="predicted"/>
<organism evidence="1 2">
    <name type="scientific">Alloprevotella rava</name>
    <dbReference type="NCBI Taxonomy" id="671218"/>
    <lineage>
        <taxon>Bacteria</taxon>
        <taxon>Pseudomonadati</taxon>
        <taxon>Bacteroidota</taxon>
        <taxon>Bacteroidia</taxon>
        <taxon>Bacteroidales</taxon>
        <taxon>Prevotellaceae</taxon>
        <taxon>Alloprevotella</taxon>
    </lineage>
</organism>
<comment type="caution">
    <text evidence="1">The sequence shown here is derived from an EMBL/GenBank/DDBJ whole genome shotgun (WGS) entry which is preliminary data.</text>
</comment>
<keyword evidence="1" id="KW-0378">Hydrolase</keyword>
<dbReference type="EC" id="3.1.4.46" evidence="1"/>
<dbReference type="EMBL" id="JACICA010000008">
    <property type="protein sequence ID" value="MBB3703124.1"/>
    <property type="molecule type" value="Genomic_DNA"/>
</dbReference>
<gene>
    <name evidence="1" type="ORF">FHS60_001602</name>
</gene>
<dbReference type="SUPFAM" id="SSF81606">
    <property type="entry name" value="PP2C-like"/>
    <property type="match status" value="1"/>
</dbReference>
<sequence length="274" mass="30922">MHIIEVFSKGKRSEDTNEDGWIVTNDFAAVIDGSTSKVEFRIGDKSKGQIAMETTREAIPHLPPNASMPEALLHLTEALASVAPELLNKEDAYRLTCSAVIFSKQRNELWLIGDCQSRLCGTTHTHPKTIDTLLTQIRCDIIEYALKNGYTPKDLLKNDIGRNFIFNELREQCHFQNDKNPYNIFRYPVLDGTPVPPELVSVVPVGDTKQLILASDGYPYLFDTLQESENYLERVLSQDPLCIRENPATKCLVEGNSSFDDRTFLRLSINDSIL</sequence>
<dbReference type="RefSeq" id="WP_183697146.1">
    <property type="nucleotide sequence ID" value="NZ_JACICA010000008.1"/>
</dbReference>
<protein>
    <submittedName>
        <fullName evidence="1">Glycerophosphoryl diester phosphodiesterase</fullName>
        <ecNumber evidence="1">3.1.4.46</ecNumber>
    </submittedName>
</protein>
<dbReference type="InterPro" id="IPR036457">
    <property type="entry name" value="PPM-type-like_dom_sf"/>
</dbReference>
<evidence type="ECO:0000313" key="1">
    <source>
        <dbReference type="EMBL" id="MBB3703124.1"/>
    </source>
</evidence>
<accession>A0A7W5UFA8</accession>
<dbReference type="AlphaFoldDB" id="A0A7W5UFA8"/>
<dbReference type="Proteomes" id="UP000541425">
    <property type="component" value="Unassembled WGS sequence"/>
</dbReference>
<evidence type="ECO:0000313" key="2">
    <source>
        <dbReference type="Proteomes" id="UP000541425"/>
    </source>
</evidence>